<dbReference type="InterPro" id="IPR021284">
    <property type="entry name" value="DUF2750"/>
</dbReference>
<dbReference type="OrthoDB" id="2936081at2"/>
<dbReference type="EMBL" id="SLZR01000002">
    <property type="protein sequence ID" value="TCS43313.1"/>
    <property type="molecule type" value="Genomic_DNA"/>
</dbReference>
<proteinExistence type="predicted"/>
<evidence type="ECO:0000313" key="1">
    <source>
        <dbReference type="EMBL" id="TCS43313.1"/>
    </source>
</evidence>
<organism evidence="1 2">
    <name type="scientific">Reinekea marinisedimentorum</name>
    <dbReference type="NCBI Taxonomy" id="230495"/>
    <lineage>
        <taxon>Bacteria</taxon>
        <taxon>Pseudomonadati</taxon>
        <taxon>Pseudomonadota</taxon>
        <taxon>Gammaproteobacteria</taxon>
        <taxon>Oceanospirillales</taxon>
        <taxon>Saccharospirillaceae</taxon>
        <taxon>Reinekea</taxon>
    </lineage>
</organism>
<gene>
    <name evidence="1" type="ORF">BCF53_102340</name>
</gene>
<dbReference type="Proteomes" id="UP000295793">
    <property type="component" value="Unassembled WGS sequence"/>
</dbReference>
<dbReference type="AlphaFoldDB" id="A0A4R3ICB9"/>
<evidence type="ECO:0000313" key="2">
    <source>
        <dbReference type="Proteomes" id="UP000295793"/>
    </source>
</evidence>
<accession>A0A4R3ICB9</accession>
<keyword evidence="2" id="KW-1185">Reference proteome</keyword>
<sequence>MTTPLDPFTLAELEARTSEQRYSYLVEQVIASEQLWILTDNDGSVLLEEDGSGCVPVWPHKECAEENLNGDWADCKAVAIDKHRWQERWTPGLTEDGYLVAVFPDSEQECVVVTPAEFDDEIRVEE</sequence>
<dbReference type="Pfam" id="PF11042">
    <property type="entry name" value="DUF2750"/>
    <property type="match status" value="1"/>
</dbReference>
<comment type="caution">
    <text evidence="1">The sequence shown here is derived from an EMBL/GenBank/DDBJ whole genome shotgun (WGS) entry which is preliminary data.</text>
</comment>
<dbReference type="RefSeq" id="WP_132700137.1">
    <property type="nucleotide sequence ID" value="NZ_SLZR01000002.1"/>
</dbReference>
<reference evidence="1 2" key="1">
    <citation type="submission" date="2019-03" db="EMBL/GenBank/DDBJ databases">
        <title>Genomic Encyclopedia of Archaeal and Bacterial Type Strains, Phase II (KMG-II): from individual species to whole genera.</title>
        <authorList>
            <person name="Goeker M."/>
        </authorList>
    </citation>
    <scope>NUCLEOTIDE SEQUENCE [LARGE SCALE GENOMIC DNA]</scope>
    <source>
        <strain evidence="1 2">DSM 15388</strain>
    </source>
</reference>
<protein>
    <submittedName>
        <fullName evidence="1">Uncharacterized protein DUF2750</fullName>
    </submittedName>
</protein>
<name>A0A4R3ICB9_9GAMM</name>